<evidence type="ECO:0008006" key="4">
    <source>
        <dbReference type="Google" id="ProtNLM"/>
    </source>
</evidence>
<dbReference type="SUPFAM" id="SSF53822">
    <property type="entry name" value="Periplasmic binding protein-like I"/>
    <property type="match status" value="1"/>
</dbReference>
<dbReference type="RefSeq" id="WP_113979309.1">
    <property type="nucleotide sequence ID" value="NZ_QMEY01000001.1"/>
</dbReference>
<protein>
    <recommendedName>
        <fullName evidence="4">ABC-type branched-subunit amino acid transport system substrate-binding protein</fullName>
    </recommendedName>
</protein>
<evidence type="ECO:0000313" key="2">
    <source>
        <dbReference type="EMBL" id="RBQ22015.1"/>
    </source>
</evidence>
<organism evidence="2 3">
    <name type="scientific">Spongiactinospora rosea</name>
    <dbReference type="NCBI Taxonomy" id="2248750"/>
    <lineage>
        <taxon>Bacteria</taxon>
        <taxon>Bacillati</taxon>
        <taxon>Actinomycetota</taxon>
        <taxon>Actinomycetes</taxon>
        <taxon>Streptosporangiales</taxon>
        <taxon>Streptosporangiaceae</taxon>
        <taxon>Spongiactinospora</taxon>
    </lineage>
</organism>
<dbReference type="Gene3D" id="3.40.50.2300">
    <property type="match status" value="2"/>
</dbReference>
<evidence type="ECO:0000256" key="1">
    <source>
        <dbReference type="SAM" id="Phobius"/>
    </source>
</evidence>
<keyword evidence="3" id="KW-1185">Reference proteome</keyword>
<evidence type="ECO:0000313" key="3">
    <source>
        <dbReference type="Proteomes" id="UP000253303"/>
    </source>
</evidence>
<feature type="transmembrane region" description="Helical" evidence="1">
    <location>
        <begin position="347"/>
        <end position="369"/>
    </location>
</feature>
<sequence>MLFTGRKAHIVVRHFVSPVRRKVPVAEVGPVRAGETDSLTRLMERVAGEDGALGRRVPWSFLPPPRFPLAQFVLWALTKADAENQRLDQPLRAWLRRDGFAWQRPLDKAEYITRFLAVPALATGSVSAVITNVYDMAVWGAGVIWGVALLFAVSLATLSAANWSTGHFRYRWFGSQPFLPREPRESLADYVARIHALKDADPDGDEVAKLLVNAFHEDLRIAYRRLRPWLLWPGWARGAHAVLVLTDTGPGTAGRRLLTLMHDVQVQVGRPVPLLVVAAMDAPPDFDAHRHAGATMTDAAGLNEVYARWRSGAERPAPCPYVVIDVGDTEPEGGDSSHRVGRRGLALTYRAAVVMAVVLPLYVTARALLPPVCAAGLTLEDEQCVGVTASVESFSPALAPLLKRIDQQNKAIHPDAKSFTVVYFGTLTQRPGTTDVSPLVGTAGELIGIAARQARYNALGELPRMRVEFANAGQSYAHAAAVAEQLKRRAVGDETLAAAIGLGWSREEIRNAVGVLGSAQLPMVSTTATADNVADVEGKPSAWFFRLPAANSRQARATVEWITKLGVPTTRGRRFKGEQVAVLTQAAPHELYSKDLTGWFIRLLPGVSEYEFSDDSKLTQRVREACDRGTELIYFSGRGAQLATLADAWRGHCAARDVAVMAGDDVTREVARSLQNGGSEQSLALQLVSLTDPRRQPDVPEGEKRSQSSGHRAVINEWVTKAAADKVALPSYSAGHAALGYDAALVVTEALGAFLGMGDFLDIWGDTHVRTGIHYNLRGLSVVGATGKITFAAESEGHDALDRQVWLVSAGEKAFKVHYICTPTDEKAACARPK</sequence>
<dbReference type="Proteomes" id="UP000253303">
    <property type="component" value="Unassembled WGS sequence"/>
</dbReference>
<dbReference type="AlphaFoldDB" id="A0A366M773"/>
<accession>A0A366M773</accession>
<proteinExistence type="predicted"/>
<keyword evidence="1" id="KW-0812">Transmembrane</keyword>
<feature type="transmembrane region" description="Helical" evidence="1">
    <location>
        <begin position="136"/>
        <end position="161"/>
    </location>
</feature>
<keyword evidence="1" id="KW-1133">Transmembrane helix</keyword>
<keyword evidence="1" id="KW-0472">Membrane</keyword>
<dbReference type="EMBL" id="QMEY01000001">
    <property type="protein sequence ID" value="RBQ22015.1"/>
    <property type="molecule type" value="Genomic_DNA"/>
</dbReference>
<dbReference type="InterPro" id="IPR028082">
    <property type="entry name" value="Peripla_BP_I"/>
</dbReference>
<gene>
    <name evidence="2" type="ORF">DP939_04950</name>
</gene>
<name>A0A366M773_9ACTN</name>
<dbReference type="OrthoDB" id="3440574at2"/>
<feature type="transmembrane region" description="Helical" evidence="1">
    <location>
        <begin position="111"/>
        <end position="130"/>
    </location>
</feature>
<reference evidence="2 3" key="1">
    <citation type="submission" date="2018-06" db="EMBL/GenBank/DDBJ databases">
        <title>Sphaerisporangium craniellae sp. nov., isolated from a marine sponge in the South China Sea.</title>
        <authorList>
            <person name="Li L."/>
        </authorList>
    </citation>
    <scope>NUCLEOTIDE SEQUENCE [LARGE SCALE GENOMIC DNA]</scope>
    <source>
        <strain evidence="2 3">LHW63015</strain>
    </source>
</reference>
<dbReference type="CDD" id="cd06268">
    <property type="entry name" value="PBP1_ABC_transporter_LIVBP-like"/>
    <property type="match status" value="1"/>
</dbReference>
<comment type="caution">
    <text evidence="2">The sequence shown here is derived from an EMBL/GenBank/DDBJ whole genome shotgun (WGS) entry which is preliminary data.</text>
</comment>